<gene>
    <name evidence="2" type="ORF">Rsub_06514</name>
</gene>
<dbReference type="InParanoid" id="A0A2V0P2Z5"/>
<feature type="compositionally biased region" description="Pro residues" evidence="1">
    <location>
        <begin position="498"/>
        <end position="511"/>
    </location>
</feature>
<evidence type="ECO:0000313" key="2">
    <source>
        <dbReference type="EMBL" id="GBF94244.1"/>
    </source>
</evidence>
<feature type="compositionally biased region" description="Low complexity" evidence="1">
    <location>
        <begin position="572"/>
        <end position="585"/>
    </location>
</feature>
<feature type="region of interest" description="Disordered" evidence="1">
    <location>
        <begin position="140"/>
        <end position="168"/>
    </location>
</feature>
<keyword evidence="3" id="KW-1185">Reference proteome</keyword>
<evidence type="ECO:0000313" key="3">
    <source>
        <dbReference type="Proteomes" id="UP000247498"/>
    </source>
</evidence>
<feature type="compositionally biased region" description="Low complexity" evidence="1">
    <location>
        <begin position="140"/>
        <end position="160"/>
    </location>
</feature>
<feature type="region of interest" description="Disordered" evidence="1">
    <location>
        <begin position="463"/>
        <end position="511"/>
    </location>
</feature>
<name>A0A2V0P2Z5_9CHLO</name>
<organism evidence="2 3">
    <name type="scientific">Raphidocelis subcapitata</name>
    <dbReference type="NCBI Taxonomy" id="307507"/>
    <lineage>
        <taxon>Eukaryota</taxon>
        <taxon>Viridiplantae</taxon>
        <taxon>Chlorophyta</taxon>
        <taxon>core chlorophytes</taxon>
        <taxon>Chlorophyceae</taxon>
        <taxon>CS clade</taxon>
        <taxon>Sphaeropleales</taxon>
        <taxon>Selenastraceae</taxon>
        <taxon>Raphidocelis</taxon>
    </lineage>
</organism>
<proteinExistence type="predicted"/>
<accession>A0A2V0P2Z5</accession>
<evidence type="ECO:0000256" key="1">
    <source>
        <dbReference type="SAM" id="MobiDB-lite"/>
    </source>
</evidence>
<feature type="compositionally biased region" description="Pro residues" evidence="1">
    <location>
        <begin position="557"/>
        <end position="571"/>
    </location>
</feature>
<feature type="compositionally biased region" description="Pro residues" evidence="1">
    <location>
        <begin position="471"/>
        <end position="491"/>
    </location>
</feature>
<feature type="region of interest" description="Disordered" evidence="1">
    <location>
        <begin position="213"/>
        <end position="269"/>
    </location>
</feature>
<dbReference type="AlphaFoldDB" id="A0A2V0P2Z5"/>
<dbReference type="EMBL" id="BDRX01000049">
    <property type="protein sequence ID" value="GBF94244.1"/>
    <property type="molecule type" value="Genomic_DNA"/>
</dbReference>
<reference evidence="2 3" key="1">
    <citation type="journal article" date="2018" name="Sci. Rep.">
        <title>Raphidocelis subcapitata (=Pseudokirchneriella subcapitata) provides an insight into genome evolution and environmental adaptations in the Sphaeropleales.</title>
        <authorList>
            <person name="Suzuki S."/>
            <person name="Yamaguchi H."/>
            <person name="Nakajima N."/>
            <person name="Kawachi M."/>
        </authorList>
    </citation>
    <scope>NUCLEOTIDE SEQUENCE [LARGE SCALE GENOMIC DNA]</scope>
    <source>
        <strain evidence="2 3">NIES-35</strain>
    </source>
</reference>
<feature type="compositionally biased region" description="Low complexity" evidence="1">
    <location>
        <begin position="213"/>
        <end position="223"/>
    </location>
</feature>
<feature type="region of interest" description="Disordered" evidence="1">
    <location>
        <begin position="550"/>
        <end position="585"/>
    </location>
</feature>
<comment type="caution">
    <text evidence="2">The sequence shown here is derived from an EMBL/GenBank/DDBJ whole genome shotgun (WGS) entry which is preliminary data.</text>
</comment>
<dbReference type="STRING" id="307507.A0A2V0P2Z5"/>
<sequence length="762" mass="74838">MADAGQPPSPPVLDPGQLMALLDLEWWCCFSSGGNAHAAAAAAYLDDAVAAIGTAGGIRATRMADLLPLIQAAMAGDLTAAQTARLAIIAARRQDAAPIPALPVQLPWQVALLANAFHGYGYSYCLKQGDAAAATTPQAAAAPPAAAQPEAGHGAAQEAGRSPATPKRAAALAAGQAIAQQMAAELGGAAEGFGGAPRSPAAPTWRFLAAAAAGPAAGSQPPEAEVRACASPVTPKRKRADSGEGGSSRMLQASKAAAQGTGHSPLRLAPPPAALIAEAAPAPSAAPAPAGAPVFSAAAAAAAATEPAPAADSALVPAPVPSAVPEPPIAGSMMLPPSAPVPAAPPAAEPPAVLRPEDRGALQRLAALAAGAAARARASAPPQAAPVPAPVPAPAANLAPVPAPVPSTVPAPPIAGSMMLPPPAPVPAAPPAAWPPAVLRPEDRGALQRLSALAAGAAARAARASAQPQAAPVPAPPPAPETNPAPLPAPAPRMGGMMPPPASAAPQPAPARVPVAPPAFQVKAPLSMRQAGRLLMAALAKGAAAGAAASTAGAQGPAPPPLGPLRSPPARSPAAAAASSGSGASSKAATGALAAARRPASPAAAGADQLRCLCDQTAMEQLLVWLRTRHLRLFKELMPAPAYSERSVTLRSEAHAREVLGRLLPGLQLAPQPAKPLVSEGLRRSAAVQVDERGGRAYFTVGLDLWIYSASLCTRSQDGAVLHATGHGISRQLGLASACRAIAARLPDFWELGGGAGGSGGA</sequence>
<protein>
    <submittedName>
        <fullName evidence="2">Uncharacterized protein</fullName>
    </submittedName>
</protein>
<dbReference type="Proteomes" id="UP000247498">
    <property type="component" value="Unassembled WGS sequence"/>
</dbReference>